<dbReference type="Pfam" id="PF05048">
    <property type="entry name" value="NosD"/>
    <property type="match status" value="1"/>
</dbReference>
<dbReference type="Gene3D" id="2.160.20.10">
    <property type="entry name" value="Single-stranded right-handed beta-helix, Pectin lyase-like"/>
    <property type="match status" value="1"/>
</dbReference>
<comment type="caution">
    <text evidence="2">The sequence shown here is derived from an EMBL/GenBank/DDBJ whole genome shotgun (WGS) entry which is preliminary data.</text>
</comment>
<dbReference type="InterPro" id="IPR007742">
    <property type="entry name" value="NosD_dom"/>
</dbReference>
<dbReference type="InterPro" id="IPR012334">
    <property type="entry name" value="Pectin_lyas_fold"/>
</dbReference>
<dbReference type="InterPro" id="IPR011050">
    <property type="entry name" value="Pectin_lyase_fold/virulence"/>
</dbReference>
<dbReference type="AlphaFoldDB" id="A0A918GY70"/>
<evidence type="ECO:0000259" key="1">
    <source>
        <dbReference type="Pfam" id="PF05048"/>
    </source>
</evidence>
<dbReference type="EMBL" id="BMQQ01000001">
    <property type="protein sequence ID" value="GGT14511.1"/>
    <property type="molecule type" value="Genomic_DNA"/>
</dbReference>
<reference evidence="2" key="1">
    <citation type="journal article" date="2014" name="Int. J. Syst. Evol. Microbiol.">
        <title>Complete genome sequence of Corynebacterium casei LMG S-19264T (=DSM 44701T), isolated from a smear-ripened cheese.</title>
        <authorList>
            <consortium name="US DOE Joint Genome Institute (JGI-PGF)"/>
            <person name="Walter F."/>
            <person name="Albersmeier A."/>
            <person name="Kalinowski J."/>
            <person name="Ruckert C."/>
        </authorList>
    </citation>
    <scope>NUCLEOTIDE SEQUENCE</scope>
    <source>
        <strain evidence="2">JCM 3172</strain>
    </source>
</reference>
<reference evidence="2" key="2">
    <citation type="submission" date="2020-09" db="EMBL/GenBank/DDBJ databases">
        <authorList>
            <person name="Sun Q."/>
            <person name="Ohkuma M."/>
        </authorList>
    </citation>
    <scope>NUCLEOTIDE SEQUENCE</scope>
    <source>
        <strain evidence="2">JCM 3172</strain>
    </source>
</reference>
<feature type="domain" description="Periplasmic copper-binding protein NosD beta helix" evidence="1">
    <location>
        <begin position="54"/>
        <end position="242"/>
    </location>
</feature>
<dbReference type="SMART" id="SM00710">
    <property type="entry name" value="PbH1"/>
    <property type="match status" value="6"/>
</dbReference>
<evidence type="ECO:0000313" key="3">
    <source>
        <dbReference type="Proteomes" id="UP000619486"/>
    </source>
</evidence>
<organism evidence="2 3">
    <name type="scientific">Streptomyces purpureus</name>
    <dbReference type="NCBI Taxonomy" id="1951"/>
    <lineage>
        <taxon>Bacteria</taxon>
        <taxon>Bacillati</taxon>
        <taxon>Actinomycetota</taxon>
        <taxon>Actinomycetes</taxon>
        <taxon>Kitasatosporales</taxon>
        <taxon>Streptomycetaceae</taxon>
        <taxon>Streptomyces</taxon>
    </lineage>
</organism>
<evidence type="ECO:0000313" key="2">
    <source>
        <dbReference type="EMBL" id="GGT14511.1"/>
    </source>
</evidence>
<proteinExistence type="predicted"/>
<dbReference type="Proteomes" id="UP000619486">
    <property type="component" value="Unassembled WGS sequence"/>
</dbReference>
<sequence>MVIVTGVGAAAPSGAATTHTVQLGESIQAAVDAAKPGDSIVLAEGVHHGSVRITTSNLTLRGQGEGTVLVPATAATRADSACATAGNGICVTGTAAKTVDGVTIRGLTLSGYKKNGLWATRTDRLEVRDVTAEKNGSWGLAQERSTRGVFRNNIARDNAESGIFVANTIDREGGAIDTHGAVIRDNTLTGNRIGVTVRRVRNLSVRNNTISANCGGVFVVGDETKPWAGAMTIRNNYIFENNKFCPGNSRLPVIQGTGIVLTGSEQTVVRNNLVRNNVGSSPLSGGIVLFQSFVGAQNVKNRVENNVLVGNKSADLANRGTGTGNTFQRNTCEISEPTGMC</sequence>
<protein>
    <recommendedName>
        <fullName evidence="1">Periplasmic copper-binding protein NosD beta helix domain-containing protein</fullName>
    </recommendedName>
</protein>
<keyword evidence="3" id="KW-1185">Reference proteome</keyword>
<name>A0A918GY70_9ACTN</name>
<accession>A0A918GY70</accession>
<gene>
    <name evidence="2" type="ORF">GCM10014713_04040</name>
</gene>
<dbReference type="SUPFAM" id="SSF51126">
    <property type="entry name" value="Pectin lyase-like"/>
    <property type="match status" value="1"/>
</dbReference>
<dbReference type="InterPro" id="IPR006626">
    <property type="entry name" value="PbH1"/>
</dbReference>